<dbReference type="CDD" id="cd07989">
    <property type="entry name" value="LPLAT_AGPAT-like"/>
    <property type="match status" value="1"/>
</dbReference>
<evidence type="ECO:0000313" key="8">
    <source>
        <dbReference type="Proteomes" id="UP000722336"/>
    </source>
</evidence>
<evidence type="ECO:0000313" key="7">
    <source>
        <dbReference type="EMBL" id="MBV7256298.1"/>
    </source>
</evidence>
<dbReference type="GO" id="GO:0016746">
    <property type="term" value="F:acyltransferase activity"/>
    <property type="evidence" value="ECO:0007669"/>
    <property type="project" value="UniProtKB-KW"/>
</dbReference>
<evidence type="ECO:0000259" key="6">
    <source>
        <dbReference type="SMART" id="SM00563"/>
    </source>
</evidence>
<organism evidence="7 8">
    <name type="scientific">Pacificimonas pallii</name>
    <dbReference type="NCBI Taxonomy" id="2827236"/>
    <lineage>
        <taxon>Bacteria</taxon>
        <taxon>Pseudomonadati</taxon>
        <taxon>Pseudomonadota</taxon>
        <taxon>Alphaproteobacteria</taxon>
        <taxon>Sphingomonadales</taxon>
        <taxon>Sphingosinicellaceae</taxon>
        <taxon>Pacificimonas</taxon>
    </lineage>
</organism>
<keyword evidence="5 7" id="KW-0012">Acyltransferase</keyword>
<accession>A0ABS6SD03</accession>
<dbReference type="EMBL" id="JAGSPA010000002">
    <property type="protein sequence ID" value="MBV7256298.1"/>
    <property type="molecule type" value="Genomic_DNA"/>
</dbReference>
<keyword evidence="3" id="KW-0808">Transferase</keyword>
<evidence type="ECO:0000256" key="1">
    <source>
        <dbReference type="ARBA" id="ARBA00005189"/>
    </source>
</evidence>
<keyword evidence="4" id="KW-0443">Lipid metabolism</keyword>
<dbReference type="PANTHER" id="PTHR10434:SF64">
    <property type="entry name" value="1-ACYL-SN-GLYCEROL-3-PHOSPHATE ACYLTRANSFERASE-RELATED"/>
    <property type="match status" value="1"/>
</dbReference>
<protein>
    <submittedName>
        <fullName evidence="7">1-acyl-sn-glycerol-3-phosphate acyltransferase</fullName>
    </submittedName>
</protein>
<reference evidence="7 8" key="1">
    <citation type="submission" date="2021-04" db="EMBL/GenBank/DDBJ databases">
        <authorList>
            <person name="Pira H."/>
            <person name="Risdian C."/>
            <person name="Wink J."/>
        </authorList>
    </citation>
    <scope>NUCLEOTIDE SEQUENCE [LARGE SCALE GENOMIC DNA]</scope>
    <source>
        <strain evidence="7 8">WHA3</strain>
    </source>
</reference>
<gene>
    <name evidence="7" type="ORF">KCG44_05805</name>
</gene>
<dbReference type="Pfam" id="PF01553">
    <property type="entry name" value="Acyltransferase"/>
    <property type="match status" value="1"/>
</dbReference>
<dbReference type="RefSeq" id="WP_218444881.1">
    <property type="nucleotide sequence ID" value="NZ_JAGSPA010000002.1"/>
</dbReference>
<comment type="pathway">
    <text evidence="1">Lipid metabolism.</text>
</comment>
<proteinExistence type="predicted"/>
<keyword evidence="8" id="KW-1185">Reference proteome</keyword>
<dbReference type="InterPro" id="IPR002123">
    <property type="entry name" value="Plipid/glycerol_acylTrfase"/>
</dbReference>
<name>A0ABS6SD03_9SPHN</name>
<evidence type="ECO:0000256" key="2">
    <source>
        <dbReference type="ARBA" id="ARBA00022516"/>
    </source>
</evidence>
<evidence type="ECO:0000256" key="5">
    <source>
        <dbReference type="ARBA" id="ARBA00023315"/>
    </source>
</evidence>
<comment type="caution">
    <text evidence="7">The sequence shown here is derived from an EMBL/GenBank/DDBJ whole genome shotgun (WGS) entry which is preliminary data.</text>
</comment>
<sequence length="250" mass="28514">MPLLLIAALLVPFAWIMRKILPDRQPWLTKPFHRLVCWACGITVKSHGRRARGTVLYLANHISWADIPTLGCLIRARFVAKSEMSDDPFLDFFCDLQRTIYVERGDRRSAVRQAGEITAALRSGDSLILFPEGTTSDLRRPLPFKSSLLVGLAESGLRDVRIQPVSIAYTRVRSMPVFRGRFPQVAWLGHFGIADSVRQFLRLRAVRVDVTFHESLDPEAFEDRKHLTRAVADEIARGYRQAMRDYVRPA</sequence>
<dbReference type="Proteomes" id="UP000722336">
    <property type="component" value="Unassembled WGS sequence"/>
</dbReference>
<evidence type="ECO:0000256" key="3">
    <source>
        <dbReference type="ARBA" id="ARBA00022679"/>
    </source>
</evidence>
<keyword evidence="2" id="KW-0444">Lipid biosynthesis</keyword>
<evidence type="ECO:0000256" key="4">
    <source>
        <dbReference type="ARBA" id="ARBA00023098"/>
    </source>
</evidence>
<dbReference type="PANTHER" id="PTHR10434">
    <property type="entry name" value="1-ACYL-SN-GLYCEROL-3-PHOSPHATE ACYLTRANSFERASE"/>
    <property type="match status" value="1"/>
</dbReference>
<dbReference type="SMART" id="SM00563">
    <property type="entry name" value="PlsC"/>
    <property type="match status" value="1"/>
</dbReference>
<feature type="domain" description="Phospholipid/glycerol acyltransferase" evidence="6">
    <location>
        <begin position="55"/>
        <end position="170"/>
    </location>
</feature>